<keyword evidence="1" id="KW-0472">Membrane</keyword>
<reference evidence="2 3" key="1">
    <citation type="submission" date="2023-04" db="EMBL/GenBank/DDBJ databases">
        <title>A long-awaited taxogenomic arrangement of the family Halomonadaceae.</title>
        <authorList>
            <person name="De La Haba R."/>
            <person name="Chuvochina M."/>
            <person name="Wittouck S."/>
            <person name="Arahal D.R."/>
            <person name="Sanchez-Porro C."/>
            <person name="Hugenholtz P."/>
            <person name="Ventosa A."/>
        </authorList>
    </citation>
    <scope>NUCLEOTIDE SEQUENCE [LARGE SCALE GENOMIC DNA]</scope>
    <source>
        <strain evidence="2 3">DSM 21020</strain>
    </source>
</reference>
<gene>
    <name evidence="2" type="ORF">QC823_14820</name>
</gene>
<protein>
    <submittedName>
        <fullName evidence="2">Uncharacterized protein</fullName>
    </submittedName>
</protein>
<dbReference type="RefSeq" id="WP_309657122.1">
    <property type="nucleotide sequence ID" value="NZ_JARWAN010000032.1"/>
</dbReference>
<proteinExistence type="predicted"/>
<comment type="caution">
    <text evidence="2">The sequence shown here is derived from an EMBL/GenBank/DDBJ whole genome shotgun (WGS) entry which is preliminary data.</text>
</comment>
<dbReference type="Proteomes" id="UP001254564">
    <property type="component" value="Unassembled WGS sequence"/>
</dbReference>
<name>A0ABU1H7H2_9GAMM</name>
<sequence>MPDPLAIASLGTVIILKPAHWRWALSVLPALWCLTSGFTLYLLDAPGATATLLALALYLVAMVWPQRKRSG</sequence>
<evidence type="ECO:0000256" key="1">
    <source>
        <dbReference type="SAM" id="Phobius"/>
    </source>
</evidence>
<accession>A0ABU1H7H2</accession>
<keyword evidence="1" id="KW-1133">Transmembrane helix</keyword>
<keyword evidence="1" id="KW-0812">Transmembrane</keyword>
<organism evidence="2 3">
    <name type="scientific">Vreelandella vilamensis</name>
    <dbReference type="NCBI Taxonomy" id="531309"/>
    <lineage>
        <taxon>Bacteria</taxon>
        <taxon>Pseudomonadati</taxon>
        <taxon>Pseudomonadota</taxon>
        <taxon>Gammaproteobacteria</taxon>
        <taxon>Oceanospirillales</taxon>
        <taxon>Halomonadaceae</taxon>
        <taxon>Vreelandella</taxon>
    </lineage>
</organism>
<evidence type="ECO:0000313" key="3">
    <source>
        <dbReference type="Proteomes" id="UP001254564"/>
    </source>
</evidence>
<evidence type="ECO:0000313" key="2">
    <source>
        <dbReference type="EMBL" id="MDR5900244.1"/>
    </source>
</evidence>
<feature type="transmembrane region" description="Helical" evidence="1">
    <location>
        <begin position="40"/>
        <end position="64"/>
    </location>
</feature>
<keyword evidence="3" id="KW-1185">Reference proteome</keyword>
<dbReference type="EMBL" id="JARWAN010000032">
    <property type="protein sequence ID" value="MDR5900244.1"/>
    <property type="molecule type" value="Genomic_DNA"/>
</dbReference>